<evidence type="ECO:0000313" key="4">
    <source>
        <dbReference type="EMBL" id="CAB3289709.1"/>
    </source>
</evidence>
<dbReference type="Gene3D" id="3.40.50.10480">
    <property type="entry name" value="Probable brix-domain ribosomal biogenesis protein"/>
    <property type="match status" value="1"/>
</dbReference>
<sequence length="171" mass="20488">MIITTSRKPSQRTRSFVRDLERTLNLPYIQRGKLSLKELFEMDKHILLIGEFKANPGTLVVYDVENNRRLSSFISVKLQREICGEKIYNNDGIKIRVSRELQNNEDFKKYYEIYNEFLFQHLNIDEDSNITLKLEKDPKYLFALQFYKDRVKIGPLIRVKSIKLFDRLYDK</sequence>
<evidence type="ECO:0000256" key="2">
    <source>
        <dbReference type="HAMAP-Rule" id="MF_00699"/>
    </source>
</evidence>
<comment type="function">
    <text evidence="2">Probably involved in the biogenesis of the ribosome.</text>
</comment>
<dbReference type="RefSeq" id="WP_214399697.1">
    <property type="nucleotide sequence ID" value="NZ_LR792632.1"/>
</dbReference>
<dbReference type="HAMAP" id="MF_00699">
    <property type="entry name" value="BriX"/>
    <property type="match status" value="1"/>
</dbReference>
<reference evidence="4 5" key="1">
    <citation type="submission" date="2020-04" db="EMBL/GenBank/DDBJ databases">
        <authorList>
            <consortium name="Genoscope - CEA"/>
            <person name="William W."/>
        </authorList>
    </citation>
    <scope>NUCLEOTIDE SEQUENCE [LARGE SCALE GENOMIC DNA]</scope>
    <source>
        <strain evidence="4 5">SG7</strain>
    </source>
</reference>
<dbReference type="PROSITE" id="PS50833">
    <property type="entry name" value="BRIX"/>
    <property type="match status" value="1"/>
</dbReference>
<dbReference type="GeneID" id="65884168"/>
<organism evidence="4 5">
    <name type="scientific">Methanocaldococcus lauensis</name>
    <dbReference type="NCBI Taxonomy" id="2546128"/>
    <lineage>
        <taxon>Archaea</taxon>
        <taxon>Methanobacteriati</taxon>
        <taxon>Methanobacteriota</taxon>
        <taxon>Methanomada group</taxon>
        <taxon>Methanococci</taxon>
        <taxon>Methanococcales</taxon>
        <taxon>Methanocaldococcaceae</taxon>
        <taxon>Methanocaldococcus</taxon>
    </lineage>
</organism>
<keyword evidence="1 2" id="KW-0690">Ribosome biogenesis</keyword>
<dbReference type="GO" id="GO:0019843">
    <property type="term" value="F:rRNA binding"/>
    <property type="evidence" value="ECO:0007669"/>
    <property type="project" value="InterPro"/>
</dbReference>
<dbReference type="GO" id="GO:0006364">
    <property type="term" value="P:rRNA processing"/>
    <property type="evidence" value="ECO:0007669"/>
    <property type="project" value="InterPro"/>
</dbReference>
<dbReference type="SUPFAM" id="SSF52954">
    <property type="entry name" value="Class II aaRS ABD-related"/>
    <property type="match status" value="1"/>
</dbReference>
<dbReference type="InterPro" id="IPR023548">
    <property type="entry name" value="Brix_dom_Rbsml_bgen_prot"/>
</dbReference>
<dbReference type="EMBL" id="LR792632">
    <property type="protein sequence ID" value="CAB3289709.1"/>
    <property type="molecule type" value="Genomic_DNA"/>
</dbReference>
<dbReference type="AlphaFoldDB" id="A0A8D6SX84"/>
<feature type="domain" description="Brix" evidence="3">
    <location>
        <begin position="1"/>
        <end position="170"/>
    </location>
</feature>
<evidence type="ECO:0000313" key="5">
    <source>
        <dbReference type="Proteomes" id="UP000679213"/>
    </source>
</evidence>
<dbReference type="Proteomes" id="UP000679213">
    <property type="component" value="Chromosome I"/>
</dbReference>
<dbReference type="InterPro" id="IPR007109">
    <property type="entry name" value="Brix"/>
</dbReference>
<evidence type="ECO:0000256" key="1">
    <source>
        <dbReference type="ARBA" id="ARBA00022517"/>
    </source>
</evidence>
<proteinExistence type="inferred from homology"/>
<gene>
    <name evidence="4" type="ORF">MLAUSG7_1382</name>
</gene>
<evidence type="ECO:0000259" key="3">
    <source>
        <dbReference type="PROSITE" id="PS50833"/>
    </source>
</evidence>
<accession>A0A8D6SX84</accession>
<name>A0A8D6SX84_9EURY</name>
<dbReference type="NCBIfam" id="NF002094">
    <property type="entry name" value="PRK00933.1-4"/>
    <property type="match status" value="1"/>
</dbReference>
<protein>
    <recommendedName>
        <fullName evidence="2">Probable Brix domain-containing ribosomal biogenesis protein</fullName>
    </recommendedName>
</protein>
<keyword evidence="5" id="KW-1185">Reference proteome</keyword>
<dbReference type="KEGG" id="mesg:MLAUSG7_1382"/>
<dbReference type="SMART" id="SM00879">
    <property type="entry name" value="Brix"/>
    <property type="match status" value="1"/>
</dbReference>